<keyword evidence="1" id="KW-0732">Signal</keyword>
<proteinExistence type="predicted"/>
<evidence type="ECO:0000313" key="3">
    <source>
        <dbReference type="Proteomes" id="UP000237662"/>
    </source>
</evidence>
<evidence type="ECO:0000313" key="2">
    <source>
        <dbReference type="EMBL" id="PPK85033.1"/>
    </source>
</evidence>
<dbReference type="RefSeq" id="WP_104419558.1">
    <property type="nucleotide sequence ID" value="NZ_PTJC01000006.1"/>
</dbReference>
<organism evidence="2 3">
    <name type="scientific">Neolewinella xylanilytica</name>
    <dbReference type="NCBI Taxonomy" id="1514080"/>
    <lineage>
        <taxon>Bacteria</taxon>
        <taxon>Pseudomonadati</taxon>
        <taxon>Bacteroidota</taxon>
        <taxon>Saprospiria</taxon>
        <taxon>Saprospirales</taxon>
        <taxon>Lewinellaceae</taxon>
        <taxon>Neolewinella</taxon>
    </lineage>
</organism>
<evidence type="ECO:0008006" key="4">
    <source>
        <dbReference type="Google" id="ProtNLM"/>
    </source>
</evidence>
<feature type="signal peptide" evidence="1">
    <location>
        <begin position="1"/>
        <end position="21"/>
    </location>
</feature>
<dbReference type="OrthoDB" id="1492310at2"/>
<dbReference type="PROSITE" id="PS51257">
    <property type="entry name" value="PROKAR_LIPOPROTEIN"/>
    <property type="match status" value="1"/>
</dbReference>
<gene>
    <name evidence="2" type="ORF">CLV84_1922</name>
</gene>
<dbReference type="AlphaFoldDB" id="A0A2S6I1L2"/>
<sequence>MKTIFSLFFALMLFACGERPAATEEMDTVETDEMETTMPDMQNPIEATAPSQTLDATVSAVESAGGDITALDPSTAVSNIDSWISELGTMDGTDEIVSDLQDLKTQLTAETIDGSAVSELLSSLAEETRELGGDNMGLSTLASALEAGAEKLGGM</sequence>
<feature type="chain" id="PRO_5015732899" description="Lipoprotein" evidence="1">
    <location>
        <begin position="22"/>
        <end position="155"/>
    </location>
</feature>
<accession>A0A2S6I1L2</accession>
<name>A0A2S6I1L2_9BACT</name>
<reference evidence="2 3" key="1">
    <citation type="submission" date="2018-02" db="EMBL/GenBank/DDBJ databases">
        <title>Genomic Encyclopedia of Archaeal and Bacterial Type Strains, Phase II (KMG-II): from individual species to whole genera.</title>
        <authorList>
            <person name="Goeker M."/>
        </authorList>
    </citation>
    <scope>NUCLEOTIDE SEQUENCE [LARGE SCALE GENOMIC DNA]</scope>
    <source>
        <strain evidence="2 3">DSM 29526</strain>
    </source>
</reference>
<keyword evidence="3" id="KW-1185">Reference proteome</keyword>
<dbReference type="EMBL" id="PTJC01000006">
    <property type="protein sequence ID" value="PPK85033.1"/>
    <property type="molecule type" value="Genomic_DNA"/>
</dbReference>
<dbReference type="Proteomes" id="UP000237662">
    <property type="component" value="Unassembled WGS sequence"/>
</dbReference>
<protein>
    <recommendedName>
        <fullName evidence="4">Lipoprotein</fullName>
    </recommendedName>
</protein>
<evidence type="ECO:0000256" key="1">
    <source>
        <dbReference type="SAM" id="SignalP"/>
    </source>
</evidence>
<comment type="caution">
    <text evidence="2">The sequence shown here is derived from an EMBL/GenBank/DDBJ whole genome shotgun (WGS) entry which is preliminary data.</text>
</comment>